<feature type="non-terminal residue" evidence="1">
    <location>
        <position position="1"/>
    </location>
</feature>
<evidence type="ECO:0000313" key="2">
    <source>
        <dbReference type="Proteomes" id="UP000009246"/>
    </source>
</evidence>
<reference evidence="1 2" key="1">
    <citation type="journal article" date="1995" name="J. Virol.">
        <title>Identification and characterization of a cDNA derived from multiple splicing that encodes envelope glycoprotein gp105 of human herpesvirus 6.</title>
        <authorList>
            <person name="Pfeiffer B."/>
            <person name="Thomson B."/>
            <person name="Chandran B."/>
        </authorList>
    </citation>
    <scope>NUCLEOTIDE SEQUENCE [LARGE SCALE GENOMIC DNA]</scope>
    <source>
        <strain evidence="1 2">JI</strain>
    </source>
</reference>
<proteinExistence type="predicted"/>
<gene>
    <name evidence="1" type="primary">DR1'</name>
</gene>
<dbReference type="EMBL" id="U43400">
    <property type="protein sequence ID" value="AAC54758.1"/>
    <property type="molecule type" value="Genomic_DNA"/>
</dbReference>
<evidence type="ECO:0000313" key="1">
    <source>
        <dbReference type="EMBL" id="AAC54758.1"/>
    </source>
</evidence>
<dbReference type="Proteomes" id="UP000009246">
    <property type="component" value="Segment"/>
</dbReference>
<organism evidence="1 2">
    <name type="scientific">Human herpesvirus 7 (strain JI)</name>
    <name type="common">HHV-7</name>
    <name type="synonym">Human T lymphotropic virus</name>
    <dbReference type="NCBI Taxonomy" id="57278"/>
    <lineage>
        <taxon>Viruses</taxon>
        <taxon>Duplodnaviria</taxon>
        <taxon>Heunggongvirae</taxon>
        <taxon>Peploviricota</taxon>
        <taxon>Herviviricetes</taxon>
        <taxon>Herpesvirales</taxon>
        <taxon>Orthoherpesviridae</taxon>
        <taxon>Betaherpesvirinae</taxon>
        <taxon>Roseolovirus</taxon>
        <taxon>Roseolovirus humanbeta7</taxon>
        <taxon>Human betaherpesvirus 7</taxon>
    </lineage>
</organism>
<organismHost>
    <name type="scientific">Homo sapiens</name>
    <name type="common">Human</name>
    <dbReference type="NCBI Taxonomy" id="9606"/>
</organismHost>
<dbReference type="PIR" id="T41998">
    <property type="entry name" value="T41998"/>
</dbReference>
<accession>A0ABZ3NPX9</accession>
<protein>
    <submittedName>
        <fullName evidence="1">DR1' protein</fullName>
    </submittedName>
</protein>
<sequence>PTGSAAKSVLPRPCARGNCRRRAAASPPSRAPSLRLPPHPCHSPFHLFYHRLCVTPPMTAATTEHFALRAALNRYWWLLLGRHKLSLVCNYVTAHRQQLLPLPWPEQEFLQLDPAPYSNLRNRVAHHLHRGWPAAHNTCKLPYISFTNPGLT</sequence>
<name>A0ABZ3NPX9_HHV7J</name>